<protein>
    <recommendedName>
        <fullName evidence="4">Flagellar hook-associated protein 1</fullName>
    </recommendedName>
</protein>
<dbReference type="AlphaFoldDB" id="A0AAW8DJS0"/>
<name>A0AAW8DJS0_9MICC</name>
<accession>A0AAW8DJS0</accession>
<keyword evidence="9" id="KW-0969">Cilium</keyword>
<dbReference type="Proteomes" id="UP001230951">
    <property type="component" value="Unassembled WGS sequence"/>
</dbReference>
<keyword evidence="9" id="KW-0966">Cell projection</keyword>
<gene>
    <name evidence="9" type="ORF">J2S90_004165</name>
    <name evidence="10" type="ORF">J2S93_004128</name>
</gene>
<evidence type="ECO:0000259" key="8">
    <source>
        <dbReference type="Pfam" id="PF22638"/>
    </source>
</evidence>
<sequence>MSTFGGLNTAYLGLTAAQQGINVAGQNIANAGTDGYTRQRIEQSAVGAPARTGLFTAGAQAGQGVSVDGIARLGNSFLDTGVRSSAAQAGYAGYRSTQLQQLEGSLNEPGPAGISTALQTFWSSWQGVSNHPGEAAPAGVLLQAGTTVANAVSAGYKALDSQWTRIRGEAQSTVATLNDAAAQVAGFNATIRSVTASGGSANEIIDARNKVVETIASLAGGTARDNADGTVDVFVGGNAIVSGTSHRELTLGGQASMGAPGSTLALGGPVQLEWANRPGVAVSLDGGKLAGAVSLLAPATAGGAGGAISEAAASYNAFATKLMNDVNAVHRTGQSTTGASNLDFFATTPGAPAALSLSVVPTSAAGIATGSPGSGALDGKIADAVAQIGTGQGSPDALWSGIVTGIGTTSQSAQQHQQLADAASTAAVGQRSSGASVSLDEENISLLSNQHAYQAAARAMTAVDEALDVLINHTGLVGR</sequence>
<keyword evidence="11" id="KW-1185">Reference proteome</keyword>
<keyword evidence="9" id="KW-0282">Flagellum</keyword>
<dbReference type="NCBIfam" id="TIGR02492">
    <property type="entry name" value="flgK_ends"/>
    <property type="match status" value="1"/>
</dbReference>
<dbReference type="GO" id="GO:0009424">
    <property type="term" value="C:bacterial-type flagellum hook"/>
    <property type="evidence" value="ECO:0007669"/>
    <property type="project" value="InterPro"/>
</dbReference>
<feature type="domain" description="Flagellar basal-body/hook protein C-terminal" evidence="7">
    <location>
        <begin position="434"/>
        <end position="472"/>
    </location>
</feature>
<comment type="subcellular location">
    <subcellularLocation>
        <location evidence="1">Bacterial flagellum</location>
    </subcellularLocation>
    <subcellularLocation>
        <location evidence="2">Secreted</location>
    </subcellularLocation>
</comment>
<dbReference type="RefSeq" id="WP_306963799.1">
    <property type="nucleotide sequence ID" value="NZ_JAUSRG010000018.1"/>
</dbReference>
<evidence type="ECO:0000256" key="2">
    <source>
        <dbReference type="ARBA" id="ARBA00004613"/>
    </source>
</evidence>
<dbReference type="PANTHER" id="PTHR30033">
    <property type="entry name" value="FLAGELLAR HOOK-ASSOCIATED PROTEIN 1"/>
    <property type="match status" value="1"/>
</dbReference>
<keyword evidence="6" id="KW-0975">Bacterial flagellum</keyword>
<evidence type="ECO:0000256" key="1">
    <source>
        <dbReference type="ARBA" id="ARBA00004365"/>
    </source>
</evidence>
<dbReference type="EMBL" id="JAUSRG010000018">
    <property type="protein sequence ID" value="MDP9907174.1"/>
    <property type="molecule type" value="Genomic_DNA"/>
</dbReference>
<dbReference type="InterPro" id="IPR053927">
    <property type="entry name" value="FlgK_helical"/>
</dbReference>
<dbReference type="GO" id="GO:0005576">
    <property type="term" value="C:extracellular region"/>
    <property type="evidence" value="ECO:0007669"/>
    <property type="project" value="UniProtKB-SubCell"/>
</dbReference>
<dbReference type="EMBL" id="JAUSTF010000014">
    <property type="protein sequence ID" value="MDQ0182672.1"/>
    <property type="molecule type" value="Genomic_DNA"/>
</dbReference>
<feature type="domain" description="Flagellar hook-associated protein FlgK helical" evidence="8">
    <location>
        <begin position="99"/>
        <end position="345"/>
    </location>
</feature>
<evidence type="ECO:0000256" key="5">
    <source>
        <dbReference type="ARBA" id="ARBA00022525"/>
    </source>
</evidence>
<evidence type="ECO:0000259" key="7">
    <source>
        <dbReference type="Pfam" id="PF06429"/>
    </source>
</evidence>
<comment type="similarity">
    <text evidence="3">Belongs to the flagella basal body rod proteins family.</text>
</comment>
<evidence type="ECO:0000313" key="12">
    <source>
        <dbReference type="Proteomes" id="UP001242995"/>
    </source>
</evidence>
<dbReference type="PANTHER" id="PTHR30033:SF1">
    <property type="entry name" value="FLAGELLAR HOOK-ASSOCIATED PROTEIN 1"/>
    <property type="match status" value="1"/>
</dbReference>
<dbReference type="GO" id="GO:0044780">
    <property type="term" value="P:bacterial-type flagellum assembly"/>
    <property type="evidence" value="ECO:0007669"/>
    <property type="project" value="InterPro"/>
</dbReference>
<dbReference type="InterPro" id="IPR002371">
    <property type="entry name" value="FlgK"/>
</dbReference>
<organism evidence="9 12">
    <name type="scientific">Arthrobacter bambusae</name>
    <dbReference type="NCBI Taxonomy" id="1338426"/>
    <lineage>
        <taxon>Bacteria</taxon>
        <taxon>Bacillati</taxon>
        <taxon>Actinomycetota</taxon>
        <taxon>Actinomycetes</taxon>
        <taxon>Micrococcales</taxon>
        <taxon>Micrococcaceae</taxon>
        <taxon>Arthrobacter</taxon>
    </lineage>
</organism>
<evidence type="ECO:0000313" key="10">
    <source>
        <dbReference type="EMBL" id="MDQ0182672.1"/>
    </source>
</evidence>
<dbReference type="Pfam" id="PF22638">
    <property type="entry name" value="FlgK_D1"/>
    <property type="match status" value="1"/>
</dbReference>
<dbReference type="Pfam" id="PF06429">
    <property type="entry name" value="Flg_bbr_C"/>
    <property type="match status" value="1"/>
</dbReference>
<evidence type="ECO:0000313" key="9">
    <source>
        <dbReference type="EMBL" id="MDP9907174.1"/>
    </source>
</evidence>
<evidence type="ECO:0000256" key="3">
    <source>
        <dbReference type="ARBA" id="ARBA00009677"/>
    </source>
</evidence>
<evidence type="ECO:0000313" key="11">
    <source>
        <dbReference type="Proteomes" id="UP001230951"/>
    </source>
</evidence>
<keyword evidence="5" id="KW-0964">Secreted</keyword>
<dbReference type="InterPro" id="IPR010930">
    <property type="entry name" value="Flg_bb/hook_C_dom"/>
</dbReference>
<evidence type="ECO:0000256" key="6">
    <source>
        <dbReference type="ARBA" id="ARBA00023143"/>
    </source>
</evidence>
<dbReference type="GO" id="GO:0005198">
    <property type="term" value="F:structural molecule activity"/>
    <property type="evidence" value="ECO:0007669"/>
    <property type="project" value="InterPro"/>
</dbReference>
<evidence type="ECO:0000256" key="4">
    <source>
        <dbReference type="ARBA" id="ARBA00016244"/>
    </source>
</evidence>
<reference evidence="9 11" key="1">
    <citation type="submission" date="2023-07" db="EMBL/GenBank/DDBJ databases">
        <title>Sorghum-associated microbial communities from plants grown in Nebraska, USA.</title>
        <authorList>
            <person name="Schachtman D."/>
        </authorList>
    </citation>
    <scope>NUCLEOTIDE SEQUENCE</scope>
    <source>
        <strain evidence="9">DS1006</strain>
        <strain evidence="10 11">DS1016</strain>
    </source>
</reference>
<dbReference type="SUPFAM" id="SSF64518">
    <property type="entry name" value="Phase 1 flagellin"/>
    <property type="match status" value="1"/>
</dbReference>
<dbReference type="Proteomes" id="UP001242995">
    <property type="component" value="Unassembled WGS sequence"/>
</dbReference>
<proteinExistence type="inferred from homology"/>
<comment type="caution">
    <text evidence="9">The sequence shown here is derived from an EMBL/GenBank/DDBJ whole genome shotgun (WGS) entry which is preliminary data.</text>
</comment>